<dbReference type="SUPFAM" id="SSF48371">
    <property type="entry name" value="ARM repeat"/>
    <property type="match status" value="1"/>
</dbReference>
<dbReference type="InterPro" id="IPR016024">
    <property type="entry name" value="ARM-type_fold"/>
</dbReference>
<dbReference type="Gene3D" id="1.25.10.10">
    <property type="entry name" value="Leucine-rich Repeat Variant"/>
    <property type="match status" value="2"/>
</dbReference>
<dbReference type="OrthoDB" id="18190at2759"/>
<dbReference type="STRING" id="400682.A0A1X7T9B9"/>
<feature type="domain" description="INTS4 8 helical bundle" evidence="1">
    <location>
        <begin position="361"/>
        <end position="528"/>
    </location>
</feature>
<reference evidence="2" key="1">
    <citation type="submission" date="2017-05" db="UniProtKB">
        <authorList>
            <consortium name="EnsemblMetazoa"/>
        </authorList>
    </citation>
    <scope>IDENTIFICATION</scope>
</reference>
<sequence>SSDVKALVLKCWVKVAKKFSSEFVTQCLKETVEVVYSPSHTLRMECLNLIGRLSHRAPSHEALLLLITEFCNDIDPRVRREAMKALLQMMEEGVSIGVSIYNKACELLNDDDESVRYISIKLVHSLGLSLKESTIPHSKDPSVTLSLEDDAFIKTCGMVTDGSLQVRCLSASLLGQFTSVSERFLLQTLDKKLMSHLRYVKSDHDRARELHTQGSWDTGQRWGGGPTKMNLDPSEVTLMSSGSCGAFVHCTEDEFMEVRSAAIQSMGQLSGRSSEFGHASLDFLIDMINDEIQSVRLLALKTLRKLIKCFLIHVHVSESINLREDQLETILGVLQESSLTLHKEEVIHKAVNDDQLVSSESFLKRLLSRALTYTQSTSTDNLRDCSFDLEKLAGVEPSLKGCGLFSARLLHCQLLLNKVRQTMSHSVLVASEASEISNIVMELTMLSYRLQYGYVNHSPSLIFLLSWLRTHAHCILLHLAMRLDWPIDYNANFMQLKKSLVSRLDTLKRSSSESHVTSYPSPVHTLFDKDIVTMGTDQLSCLLQNIMASP</sequence>
<dbReference type="PANTHER" id="PTHR20938:SF0">
    <property type="entry name" value="INTEGRATOR COMPLEX SUBUNIT 4"/>
    <property type="match status" value="1"/>
</dbReference>
<accession>A0A1X7T9B9</accession>
<dbReference type="EnsemblMetazoa" id="Aqu2.1.10890_001">
    <property type="protein sequence ID" value="Aqu2.1.10890_001"/>
    <property type="gene ID" value="Aqu2.1.10890"/>
</dbReference>
<organism evidence="2">
    <name type="scientific">Amphimedon queenslandica</name>
    <name type="common">Sponge</name>
    <dbReference type="NCBI Taxonomy" id="400682"/>
    <lineage>
        <taxon>Eukaryota</taxon>
        <taxon>Metazoa</taxon>
        <taxon>Porifera</taxon>
        <taxon>Demospongiae</taxon>
        <taxon>Heteroscleromorpha</taxon>
        <taxon>Haplosclerida</taxon>
        <taxon>Niphatidae</taxon>
        <taxon>Amphimedon</taxon>
    </lineage>
</organism>
<protein>
    <recommendedName>
        <fullName evidence="1">INTS4 8 helical bundle domain-containing protein</fullName>
    </recommendedName>
</protein>
<dbReference type="eggNOG" id="KOG2259">
    <property type="taxonomic scope" value="Eukaryota"/>
</dbReference>
<name>A0A1X7T9B9_AMPQE</name>
<evidence type="ECO:0000259" key="1">
    <source>
        <dbReference type="Pfam" id="PF24493"/>
    </source>
</evidence>
<dbReference type="GO" id="GO:0032039">
    <property type="term" value="C:integrator complex"/>
    <property type="evidence" value="ECO:0007669"/>
    <property type="project" value="TreeGrafter"/>
</dbReference>
<dbReference type="InParanoid" id="A0A1X7T9B9"/>
<proteinExistence type="predicted"/>
<dbReference type="GO" id="GO:0016180">
    <property type="term" value="P:snRNA processing"/>
    <property type="evidence" value="ECO:0007669"/>
    <property type="project" value="TreeGrafter"/>
</dbReference>
<dbReference type="InterPro" id="IPR011989">
    <property type="entry name" value="ARM-like"/>
</dbReference>
<dbReference type="AlphaFoldDB" id="A0A1X7T9B9"/>
<dbReference type="Pfam" id="PF24493">
    <property type="entry name" value="INTS4_8HBD"/>
    <property type="match status" value="1"/>
</dbReference>
<evidence type="ECO:0000313" key="2">
    <source>
        <dbReference type="EnsemblMetazoa" id="Aqu2.1.10890_001"/>
    </source>
</evidence>
<dbReference type="PANTHER" id="PTHR20938">
    <property type="entry name" value="INTEGRATOR COMPLEX SUBUNIT 4"/>
    <property type="match status" value="1"/>
</dbReference>
<dbReference type="InterPro" id="IPR056235">
    <property type="entry name" value="INTS4_8HBD"/>
</dbReference>